<feature type="compositionally biased region" description="Basic and acidic residues" evidence="3">
    <location>
        <begin position="75"/>
        <end position="85"/>
    </location>
</feature>
<dbReference type="Proteomes" id="UP000597762">
    <property type="component" value="Unassembled WGS sequence"/>
</dbReference>
<dbReference type="PANTHER" id="PTHR33724">
    <property type="entry name" value="INTRAFLAGELLAR TRANSPORT PROTEIN 43 HOMOLOG"/>
    <property type="match status" value="1"/>
</dbReference>
<feature type="region of interest" description="Disordered" evidence="3">
    <location>
        <begin position="14"/>
        <end position="92"/>
    </location>
</feature>
<dbReference type="InterPro" id="IPR029302">
    <property type="entry name" value="IFT43"/>
</dbReference>
<dbReference type="GO" id="GO:0035721">
    <property type="term" value="P:intraciliary retrograde transport"/>
    <property type="evidence" value="ECO:0007669"/>
    <property type="project" value="TreeGrafter"/>
</dbReference>
<dbReference type="PANTHER" id="PTHR33724:SF1">
    <property type="entry name" value="INTRAFLAGELLAR TRANSPORT PROTEIN 43 HOMOLOG"/>
    <property type="match status" value="1"/>
</dbReference>
<dbReference type="EMBL" id="CAHIKZ030003794">
    <property type="protein sequence ID" value="CAE1304230.1"/>
    <property type="molecule type" value="Genomic_DNA"/>
</dbReference>
<comment type="caution">
    <text evidence="4">The sequence shown here is derived from an EMBL/GenBank/DDBJ whole genome shotgun (WGS) entry which is preliminary data.</text>
</comment>
<protein>
    <submittedName>
        <fullName evidence="4">IFT43</fullName>
    </submittedName>
</protein>
<keyword evidence="2" id="KW-0970">Cilium biogenesis/degradation</keyword>
<evidence type="ECO:0000313" key="5">
    <source>
        <dbReference type="Proteomes" id="UP000597762"/>
    </source>
</evidence>
<evidence type="ECO:0000256" key="1">
    <source>
        <dbReference type="ARBA" id="ARBA00007563"/>
    </source>
</evidence>
<reference evidence="4" key="1">
    <citation type="submission" date="2021-01" db="EMBL/GenBank/DDBJ databases">
        <authorList>
            <person name="Li R."/>
            <person name="Bekaert M."/>
        </authorList>
    </citation>
    <scope>NUCLEOTIDE SEQUENCE</scope>
    <source>
        <strain evidence="4">Farmed</strain>
    </source>
</reference>
<dbReference type="AlphaFoldDB" id="A0A812DHJ3"/>
<dbReference type="Pfam" id="PF15305">
    <property type="entry name" value="IFT43"/>
    <property type="match status" value="1"/>
</dbReference>
<evidence type="ECO:0000313" key="4">
    <source>
        <dbReference type="EMBL" id="CAE1304230.1"/>
    </source>
</evidence>
<dbReference type="GO" id="GO:0005929">
    <property type="term" value="C:cilium"/>
    <property type="evidence" value="ECO:0007669"/>
    <property type="project" value="TreeGrafter"/>
</dbReference>
<organism evidence="4 5">
    <name type="scientific">Acanthosepion pharaonis</name>
    <name type="common">Pharaoh cuttlefish</name>
    <name type="synonym">Sepia pharaonis</name>
    <dbReference type="NCBI Taxonomy" id="158019"/>
    <lineage>
        <taxon>Eukaryota</taxon>
        <taxon>Metazoa</taxon>
        <taxon>Spiralia</taxon>
        <taxon>Lophotrochozoa</taxon>
        <taxon>Mollusca</taxon>
        <taxon>Cephalopoda</taxon>
        <taxon>Coleoidea</taxon>
        <taxon>Decapodiformes</taxon>
        <taxon>Sepiida</taxon>
        <taxon>Sepiina</taxon>
        <taxon>Sepiidae</taxon>
        <taxon>Acanthosepion</taxon>
    </lineage>
</organism>
<keyword evidence="5" id="KW-1185">Reference proteome</keyword>
<dbReference type="OrthoDB" id="206950at2759"/>
<dbReference type="GO" id="GO:0030991">
    <property type="term" value="C:intraciliary transport particle A"/>
    <property type="evidence" value="ECO:0007669"/>
    <property type="project" value="InterPro"/>
</dbReference>
<proteinExistence type="inferred from homology"/>
<accession>A0A812DHJ3</accession>
<evidence type="ECO:0000256" key="3">
    <source>
        <dbReference type="SAM" id="MobiDB-lite"/>
    </source>
</evidence>
<gene>
    <name evidence="4" type="ORF">SPHA_56807</name>
</gene>
<name>A0A812DHJ3_ACAPH</name>
<sequence length="196" mass="22308">MDDLDIGETKARIAKQGRRAAKAGLQISETENLSEENLEPTIKDNTKSKNRISGWGEEGSQKNRKSSKNTSNPLEDERLRPKNLLEEETSDSEIPVIPELEEQTEEEDITMQVAEAPVVQLSKILTYRELDNDLKQATFLTLDNEVDLSALTRCLLPESDLIEEDKPWNWEHLFTEISSEIINLSEKKDIELSPTK</sequence>
<evidence type="ECO:0000256" key="2">
    <source>
        <dbReference type="ARBA" id="ARBA00022794"/>
    </source>
</evidence>
<comment type="similarity">
    <text evidence="1">Belongs to the IFT43 family.</text>
</comment>